<dbReference type="VEuPathDB" id="VectorBase:AFAF014975"/>
<dbReference type="EnsemblMetazoa" id="AFAF014975-RA">
    <property type="protein sequence ID" value="AFAF014975-PA"/>
    <property type="gene ID" value="AFAF014975"/>
</dbReference>
<evidence type="ECO:0000256" key="2">
    <source>
        <dbReference type="SAM" id="Phobius"/>
    </source>
</evidence>
<feature type="transmembrane region" description="Helical" evidence="2">
    <location>
        <begin position="174"/>
        <end position="194"/>
    </location>
</feature>
<sequence length="251" mass="27598">MLYKFRLNALGWPVFFGSFAHRSSWSEFPSAPGPRLGSSRYSTPSPLLTSLTPPSPVSSSSSSYSVIGRMSPGTGRFEGRREVVGNRGVLALGGVDLLRLVDLIDGGNRCLMNDRNCRLPSGLCRLVVDGLGVTERKLLLVLLLLLLVIMLTSMDERGWDGVMDGGRMMCVNGLLMSVRGMLLLLLLVLMRNLVNGRCCDRMFMELMRGIDRCCGRLNSAGTSLMMVVQLILGRITQDVFTAAPYHQHAKR</sequence>
<reference evidence="4" key="1">
    <citation type="submission" date="2014-01" db="EMBL/GenBank/DDBJ databases">
        <title>The Genome Sequence of Anopheles farauti FAR1 (V2).</title>
        <authorList>
            <consortium name="The Broad Institute Genomics Platform"/>
            <person name="Neafsey D.E."/>
            <person name="Besansky N."/>
            <person name="Howell P."/>
            <person name="Walton C."/>
            <person name="Young S.K."/>
            <person name="Zeng Q."/>
            <person name="Gargeya S."/>
            <person name="Fitzgerald M."/>
            <person name="Haas B."/>
            <person name="Abouelleil A."/>
            <person name="Allen A.W."/>
            <person name="Alvarado L."/>
            <person name="Arachchi H.M."/>
            <person name="Berlin A.M."/>
            <person name="Chapman S.B."/>
            <person name="Gainer-Dewar J."/>
            <person name="Goldberg J."/>
            <person name="Griggs A."/>
            <person name="Gujja S."/>
            <person name="Hansen M."/>
            <person name="Howarth C."/>
            <person name="Imamovic A."/>
            <person name="Ireland A."/>
            <person name="Larimer J."/>
            <person name="McCowan C."/>
            <person name="Murphy C."/>
            <person name="Pearson M."/>
            <person name="Poon T.W."/>
            <person name="Priest M."/>
            <person name="Roberts A."/>
            <person name="Saif S."/>
            <person name="Shea T."/>
            <person name="Sisk P."/>
            <person name="Sykes S."/>
            <person name="Wortman J."/>
            <person name="Nusbaum C."/>
            <person name="Birren B."/>
        </authorList>
    </citation>
    <scope>NUCLEOTIDE SEQUENCE [LARGE SCALE GENOMIC DNA]</scope>
    <source>
        <strain evidence="4">FAR1</strain>
    </source>
</reference>
<evidence type="ECO:0000313" key="3">
    <source>
        <dbReference type="EnsemblMetazoa" id="AFAF014975-PA"/>
    </source>
</evidence>
<reference evidence="3" key="2">
    <citation type="submission" date="2020-05" db="UniProtKB">
        <authorList>
            <consortium name="EnsemblMetazoa"/>
        </authorList>
    </citation>
    <scope>IDENTIFICATION</scope>
    <source>
        <strain evidence="3">FAR1</strain>
    </source>
</reference>
<name>A0A182QQQ0_9DIPT</name>
<keyword evidence="2" id="KW-1133">Transmembrane helix</keyword>
<dbReference type="AlphaFoldDB" id="A0A182QQQ0"/>
<organism evidence="3 4">
    <name type="scientific">Anopheles farauti</name>
    <dbReference type="NCBI Taxonomy" id="69004"/>
    <lineage>
        <taxon>Eukaryota</taxon>
        <taxon>Metazoa</taxon>
        <taxon>Ecdysozoa</taxon>
        <taxon>Arthropoda</taxon>
        <taxon>Hexapoda</taxon>
        <taxon>Insecta</taxon>
        <taxon>Pterygota</taxon>
        <taxon>Neoptera</taxon>
        <taxon>Endopterygota</taxon>
        <taxon>Diptera</taxon>
        <taxon>Nematocera</taxon>
        <taxon>Culicoidea</taxon>
        <taxon>Culicidae</taxon>
        <taxon>Anophelinae</taxon>
        <taxon>Anopheles</taxon>
    </lineage>
</organism>
<dbReference type="EMBL" id="AXCN02000234">
    <property type="status" value="NOT_ANNOTATED_CDS"/>
    <property type="molecule type" value="Genomic_DNA"/>
</dbReference>
<evidence type="ECO:0000313" key="4">
    <source>
        <dbReference type="Proteomes" id="UP000075886"/>
    </source>
</evidence>
<dbReference type="Proteomes" id="UP000075886">
    <property type="component" value="Unassembled WGS sequence"/>
</dbReference>
<feature type="compositionally biased region" description="Low complexity" evidence="1">
    <location>
        <begin position="38"/>
        <end position="66"/>
    </location>
</feature>
<feature type="region of interest" description="Disordered" evidence="1">
    <location>
        <begin position="31"/>
        <end position="67"/>
    </location>
</feature>
<keyword evidence="2" id="KW-0472">Membrane</keyword>
<feature type="transmembrane region" description="Helical" evidence="2">
    <location>
        <begin position="138"/>
        <end position="154"/>
    </location>
</feature>
<protein>
    <submittedName>
        <fullName evidence="3">Uncharacterized protein</fullName>
    </submittedName>
</protein>
<evidence type="ECO:0000256" key="1">
    <source>
        <dbReference type="SAM" id="MobiDB-lite"/>
    </source>
</evidence>
<accession>A0A182QQQ0</accession>
<proteinExistence type="predicted"/>
<keyword evidence="2" id="KW-0812">Transmembrane</keyword>
<keyword evidence="4" id="KW-1185">Reference proteome</keyword>